<accession>A0A3P7KJC3</accession>
<sequence length="119" mass="13612">MSEEGEHGIGRFASGLRNENGNRLVRLLSATTFSWQLHLHEEGTPAMDTGVTQKIKERSRKLEKKLSPCRRRREIVYDGVRLEELLATCDSPIKEDLTKDYGLLLRGLRVFGKMPQCLK</sequence>
<keyword evidence="2" id="KW-1185">Reference proteome</keyword>
<dbReference type="EMBL" id="UYYB01018581">
    <property type="protein sequence ID" value="VDM71035.1"/>
    <property type="molecule type" value="Genomic_DNA"/>
</dbReference>
<dbReference type="AlphaFoldDB" id="A0A3P7KJC3"/>
<evidence type="ECO:0000313" key="2">
    <source>
        <dbReference type="Proteomes" id="UP000270094"/>
    </source>
</evidence>
<name>A0A3P7KJC3_STRVU</name>
<proteinExistence type="predicted"/>
<reference evidence="1 2" key="1">
    <citation type="submission" date="2018-11" db="EMBL/GenBank/DDBJ databases">
        <authorList>
            <consortium name="Pathogen Informatics"/>
        </authorList>
    </citation>
    <scope>NUCLEOTIDE SEQUENCE [LARGE SCALE GENOMIC DNA]</scope>
</reference>
<gene>
    <name evidence="1" type="ORF">SVUK_LOCUS6033</name>
</gene>
<dbReference type="Proteomes" id="UP000270094">
    <property type="component" value="Unassembled WGS sequence"/>
</dbReference>
<organism evidence="1 2">
    <name type="scientific">Strongylus vulgaris</name>
    <name type="common">Blood worm</name>
    <dbReference type="NCBI Taxonomy" id="40348"/>
    <lineage>
        <taxon>Eukaryota</taxon>
        <taxon>Metazoa</taxon>
        <taxon>Ecdysozoa</taxon>
        <taxon>Nematoda</taxon>
        <taxon>Chromadorea</taxon>
        <taxon>Rhabditida</taxon>
        <taxon>Rhabditina</taxon>
        <taxon>Rhabditomorpha</taxon>
        <taxon>Strongyloidea</taxon>
        <taxon>Strongylidae</taxon>
        <taxon>Strongylus</taxon>
    </lineage>
</organism>
<protein>
    <submittedName>
        <fullName evidence="1">Uncharacterized protein</fullName>
    </submittedName>
</protein>
<evidence type="ECO:0000313" key="1">
    <source>
        <dbReference type="EMBL" id="VDM71035.1"/>
    </source>
</evidence>